<dbReference type="GO" id="GO:0007165">
    <property type="term" value="P:signal transduction"/>
    <property type="evidence" value="ECO:0007669"/>
    <property type="project" value="TreeGrafter"/>
</dbReference>
<name>A0A6P3VK84_CLUHA</name>
<dbReference type="GeneID" id="105892328"/>
<dbReference type="AlphaFoldDB" id="A0A6P3VK84"/>
<keyword evidence="2" id="KW-0964">Secreted</keyword>
<feature type="region of interest" description="Disordered" evidence="4">
    <location>
        <begin position="247"/>
        <end position="307"/>
    </location>
</feature>
<comment type="subcellular location">
    <subcellularLocation>
        <location evidence="1">Secreted</location>
    </subcellularLocation>
</comment>
<dbReference type="PROSITE" id="PS51132">
    <property type="entry name" value="OLF"/>
    <property type="match status" value="1"/>
</dbReference>
<comment type="caution">
    <text evidence="3">Lacks conserved residue(s) required for the propagation of feature annotation.</text>
</comment>
<feature type="transmembrane region" description="Helical" evidence="5">
    <location>
        <begin position="12"/>
        <end position="37"/>
    </location>
</feature>
<dbReference type="KEGG" id="char:105892328"/>
<dbReference type="SMART" id="SM00284">
    <property type="entry name" value="OLF"/>
    <property type="match status" value="1"/>
</dbReference>
<organism evidence="7 8">
    <name type="scientific">Clupea harengus</name>
    <name type="common">Atlantic herring</name>
    <dbReference type="NCBI Taxonomy" id="7950"/>
    <lineage>
        <taxon>Eukaryota</taxon>
        <taxon>Metazoa</taxon>
        <taxon>Chordata</taxon>
        <taxon>Craniata</taxon>
        <taxon>Vertebrata</taxon>
        <taxon>Euteleostomi</taxon>
        <taxon>Actinopterygii</taxon>
        <taxon>Neopterygii</taxon>
        <taxon>Teleostei</taxon>
        <taxon>Clupei</taxon>
        <taxon>Clupeiformes</taxon>
        <taxon>Clupeoidei</taxon>
        <taxon>Clupeidae</taxon>
        <taxon>Clupea</taxon>
    </lineage>
</organism>
<dbReference type="SUPFAM" id="SSF63825">
    <property type="entry name" value="YWTD domain"/>
    <property type="match status" value="1"/>
</dbReference>
<dbReference type="Proteomes" id="UP000515152">
    <property type="component" value="Chromosome 3"/>
</dbReference>
<protein>
    <submittedName>
        <fullName evidence="8">Gliomedin-like isoform X1</fullName>
    </submittedName>
</protein>
<feature type="region of interest" description="Disordered" evidence="4">
    <location>
        <begin position="90"/>
        <end position="117"/>
    </location>
</feature>
<feature type="compositionally biased region" description="Pro residues" evidence="4">
    <location>
        <begin position="187"/>
        <end position="203"/>
    </location>
</feature>
<evidence type="ECO:0000256" key="1">
    <source>
        <dbReference type="ARBA" id="ARBA00004613"/>
    </source>
</evidence>
<dbReference type="InterPro" id="IPR050605">
    <property type="entry name" value="Olfactomedin-like_domain"/>
</dbReference>
<accession>A0A6P3VK84</accession>
<keyword evidence="5" id="KW-1133">Transmembrane helix</keyword>
<evidence type="ECO:0000256" key="4">
    <source>
        <dbReference type="SAM" id="MobiDB-lite"/>
    </source>
</evidence>
<feature type="region of interest" description="Disordered" evidence="4">
    <location>
        <begin position="377"/>
        <end position="409"/>
    </location>
</feature>
<keyword evidence="5" id="KW-0472">Membrane</keyword>
<dbReference type="PANTHER" id="PTHR23192">
    <property type="entry name" value="OLFACTOMEDIN-RELATED"/>
    <property type="match status" value="1"/>
</dbReference>
<dbReference type="RefSeq" id="XP_012674029.2">
    <property type="nucleotide sequence ID" value="XM_012818575.3"/>
</dbReference>
<dbReference type="Pfam" id="PF02191">
    <property type="entry name" value="OLF"/>
    <property type="match status" value="1"/>
</dbReference>
<sequence>MREVCSTGKPSWALRAVLFGTCVLTLLNSSALLLLLLRLGELSERLAQTDGRLLELSERLAKTDERLGELSAGVGPSDETPGGQLQALLRQRGQEQHGRGKRSHGGRQEQHGHGHLAGDQDTMFMVTYSMIPTKVFSDLCNSSKGICLTGPPGPPGPAGRDGSPGVHGQKGDAGEQGKRGRRGHPGPIGPPGIPGPPGLPGPPTNDSSAWEEFLLSLSLPEGGAWPTPTPTGAGLQTQAIRKVPEEPPLQETASPTPVSVGGTGPEHGSVGDTTAPATVPATASAASATASATAPATAPAKENTPTPTGASYVWAASILQSGAVAVMATGQREEAAKAAVLTPTPADETLRAVLTPTPADETLRGIYVEKVFEIPFDDSASSTDNPGKDSVTGAGFQTTQQADKAPPMDTPMDTYGTPMDTSAWSTAAPGENDIIEAILIHEEVLSQTQADNRRDAFQETLRETPVEMPLLKAVSPTYIPGGDATVGIPGDDATEGIPGDDATEGIPGDDATEAFFPRVKEAPSASPAYLGVDQLPVIELFKNMLENAGWSTATRGDEAITIGDSTSETPVLLSAGSTGAKLMQAGTENISHTSLLTTVVPDGDTLPGTALKHAKEQTAVSTAFPRDETQTERPAFSRSAKKKPKKRTECVIKVVSCQMNVTSTQSTYGSLLSDAAQRRDGRVWVAEHFSGRMLEEYESVDHFIRRIHSRVIDVRKFYQGCGHVVHNGSLYFHIAGMNKTARFDLRTRKLQSLAVVDALFHELSYLFRNSKTYFKFAVDEVGLWLIFASSVDDSIMVSRIELRWFSALPPINTSYSRHLAGNAFIAHGVLYVTDPEDKGITFAFDLLERKPIRVQLALRPTGGLLAMLSYSPLHKSLFMWDNGAVKTCSVHFSSEQCVRS</sequence>
<dbReference type="PANTHER" id="PTHR23192:SF85">
    <property type="entry name" value="GLIOMEDIN"/>
    <property type="match status" value="1"/>
</dbReference>
<evidence type="ECO:0000259" key="6">
    <source>
        <dbReference type="PROSITE" id="PS51132"/>
    </source>
</evidence>
<evidence type="ECO:0000256" key="5">
    <source>
        <dbReference type="SAM" id="Phobius"/>
    </source>
</evidence>
<proteinExistence type="predicted"/>
<evidence type="ECO:0000256" key="3">
    <source>
        <dbReference type="PROSITE-ProRule" id="PRU00446"/>
    </source>
</evidence>
<gene>
    <name evidence="8" type="primary">LOC105892328</name>
</gene>
<keyword evidence="5" id="KW-0812">Transmembrane</keyword>
<evidence type="ECO:0000313" key="8">
    <source>
        <dbReference type="RefSeq" id="XP_012674029.2"/>
    </source>
</evidence>
<feature type="compositionally biased region" description="Low complexity" evidence="4">
    <location>
        <begin position="273"/>
        <end position="307"/>
    </location>
</feature>
<feature type="domain" description="Olfactomedin-like" evidence="6">
    <location>
        <begin position="649"/>
        <end position="894"/>
    </location>
</feature>
<keyword evidence="7" id="KW-1185">Reference proteome</keyword>
<dbReference type="InterPro" id="IPR003112">
    <property type="entry name" value="Olfac-like_dom"/>
</dbReference>
<feature type="compositionally biased region" description="Basic and acidic residues" evidence="4">
    <location>
        <begin position="106"/>
        <end position="117"/>
    </location>
</feature>
<feature type="compositionally biased region" description="Basic and acidic residues" evidence="4">
    <location>
        <begin position="169"/>
        <end position="178"/>
    </location>
</feature>
<evidence type="ECO:0000256" key="2">
    <source>
        <dbReference type="ARBA" id="ARBA00022525"/>
    </source>
</evidence>
<dbReference type="GO" id="GO:0009986">
    <property type="term" value="C:cell surface"/>
    <property type="evidence" value="ECO:0007669"/>
    <property type="project" value="TreeGrafter"/>
</dbReference>
<evidence type="ECO:0000313" key="7">
    <source>
        <dbReference type="Proteomes" id="UP000515152"/>
    </source>
</evidence>
<dbReference type="OrthoDB" id="8626508at2759"/>
<dbReference type="Pfam" id="PF01391">
    <property type="entry name" value="Collagen"/>
    <property type="match status" value="1"/>
</dbReference>
<feature type="region of interest" description="Disordered" evidence="4">
    <location>
        <begin position="148"/>
        <end position="208"/>
    </location>
</feature>
<reference evidence="8" key="1">
    <citation type="submission" date="2025-08" db="UniProtKB">
        <authorList>
            <consortium name="RefSeq"/>
        </authorList>
    </citation>
    <scope>IDENTIFICATION</scope>
</reference>
<dbReference type="InterPro" id="IPR008160">
    <property type="entry name" value="Collagen"/>
</dbReference>
<feature type="region of interest" description="Disordered" evidence="4">
    <location>
        <begin position="617"/>
        <end position="642"/>
    </location>
</feature>
<dbReference type="GO" id="GO:0005615">
    <property type="term" value="C:extracellular space"/>
    <property type="evidence" value="ECO:0007669"/>
    <property type="project" value="TreeGrafter"/>
</dbReference>